<comment type="caution">
    <text evidence="1">The sequence shown here is derived from an EMBL/GenBank/DDBJ whole genome shotgun (WGS) entry which is preliminary data.</text>
</comment>
<name>A0AC61RGA1_9BACT</name>
<evidence type="ECO:0000313" key="2">
    <source>
        <dbReference type="Proteomes" id="UP000306319"/>
    </source>
</evidence>
<accession>A0AC61RGA1</accession>
<proteinExistence type="predicted"/>
<dbReference type="Proteomes" id="UP000306319">
    <property type="component" value="Unassembled WGS sequence"/>
</dbReference>
<keyword evidence="2" id="KW-1185">Reference proteome</keyword>
<organism evidence="1 2">
    <name type="scientific">Lepagella muris</name>
    <dbReference type="NCBI Taxonomy" id="3032870"/>
    <lineage>
        <taxon>Bacteria</taxon>
        <taxon>Pseudomonadati</taxon>
        <taxon>Bacteroidota</taxon>
        <taxon>Bacteroidia</taxon>
        <taxon>Bacteroidales</taxon>
        <taxon>Muribaculaceae</taxon>
        <taxon>Lepagella</taxon>
    </lineage>
</organism>
<dbReference type="EMBL" id="SRYB01000013">
    <property type="protein sequence ID" value="TGY78456.1"/>
    <property type="molecule type" value="Genomic_DNA"/>
</dbReference>
<reference evidence="1" key="1">
    <citation type="submission" date="2019-04" db="EMBL/GenBank/DDBJ databases">
        <title>Microbes associate with the intestines of laboratory mice.</title>
        <authorList>
            <person name="Navarre W."/>
            <person name="Wong E."/>
            <person name="Huang K."/>
            <person name="Tropini C."/>
            <person name="Ng K."/>
            <person name="Yu B."/>
        </authorList>
    </citation>
    <scope>NUCLEOTIDE SEQUENCE</scope>
    <source>
        <strain evidence="1">NM04_E33</strain>
    </source>
</reference>
<evidence type="ECO:0000313" key="1">
    <source>
        <dbReference type="EMBL" id="TGY78456.1"/>
    </source>
</evidence>
<gene>
    <name evidence="1" type="ORF">E5331_10205</name>
</gene>
<sequence>MALYNREIKLSEAIMSHPSLLPVVDRLGIRLGVGDATIGEVCDDRGIDPDFFLSVINTFLDEEYFPVNARGTFTIEKTVAYLRKTNAYYLRVQLPNIDRHFKSLIDRSGDDNNLDMLRTFYQDMRMQMTESLRYDDEVLFPALSSGRVEVSSESAVAGYMEVEEKLHDLLYFFVEHLRGNYDANLCTAVVSAVFSLERDLCQNNRIRSRILLPLISGATAF</sequence>
<protein>
    <submittedName>
        <fullName evidence="1">Helix-turn-helix transcriptional regulator</fullName>
    </submittedName>
</protein>